<dbReference type="RefSeq" id="WP_179397963.1">
    <property type="nucleotide sequence ID" value="NZ_JACBZO010000001.1"/>
</dbReference>
<dbReference type="EMBL" id="JACBZO010000001">
    <property type="protein sequence ID" value="NYI41592.1"/>
    <property type="molecule type" value="Genomic_DNA"/>
</dbReference>
<proteinExistence type="predicted"/>
<comment type="caution">
    <text evidence="1">The sequence shown here is derived from an EMBL/GenBank/DDBJ whole genome shotgun (WGS) entry which is preliminary data.</text>
</comment>
<dbReference type="Proteomes" id="UP000547973">
    <property type="component" value="Unassembled WGS sequence"/>
</dbReference>
<sequence length="233" mass="24075">METQGTRLAAARAALRAVETRMGADREATEGPLLALDDALVPLLPRGLRKGQVIAVEGSTSLVLALVARASLDGAWTAMVGMPNVGVLAAARRGIDLARVALIPYPGVQAPATLGVCIDDVDVVMVGQGLAISDADRRRLAARARESGCVVVAAGRWPGAHIQLTVDGVRWCGLGAGEGRLRERDMTVAVTGRSTGTARRVVVCLDVDTQSVRVGAAVRLATLEDRALGTGAA</sequence>
<dbReference type="AlphaFoldDB" id="A0A7Y9ZA51"/>
<organism evidence="1 2">
    <name type="scientific">Demequina lutea</name>
    <dbReference type="NCBI Taxonomy" id="431489"/>
    <lineage>
        <taxon>Bacteria</taxon>
        <taxon>Bacillati</taxon>
        <taxon>Actinomycetota</taxon>
        <taxon>Actinomycetes</taxon>
        <taxon>Micrococcales</taxon>
        <taxon>Demequinaceae</taxon>
        <taxon>Demequina</taxon>
    </lineage>
</organism>
<evidence type="ECO:0000313" key="1">
    <source>
        <dbReference type="EMBL" id="NYI41592.1"/>
    </source>
</evidence>
<gene>
    <name evidence="1" type="ORF">BKA03_001711</name>
</gene>
<reference evidence="1 2" key="1">
    <citation type="submission" date="2020-07" db="EMBL/GenBank/DDBJ databases">
        <title>Sequencing the genomes of 1000 actinobacteria strains.</title>
        <authorList>
            <person name="Klenk H.-P."/>
        </authorList>
    </citation>
    <scope>NUCLEOTIDE SEQUENCE [LARGE SCALE GENOMIC DNA]</scope>
    <source>
        <strain evidence="1 2">DSM 19970</strain>
    </source>
</reference>
<name>A0A7Y9ZA51_9MICO</name>
<accession>A0A7Y9ZA51</accession>
<protein>
    <submittedName>
        <fullName evidence="1">Uncharacterized protein</fullName>
    </submittedName>
</protein>
<evidence type="ECO:0000313" key="2">
    <source>
        <dbReference type="Proteomes" id="UP000547973"/>
    </source>
</evidence>
<keyword evidence="2" id="KW-1185">Reference proteome</keyword>